<evidence type="ECO:0000313" key="2">
    <source>
        <dbReference type="EMBL" id="KAH3840295.1"/>
    </source>
</evidence>
<feature type="region of interest" description="Disordered" evidence="1">
    <location>
        <begin position="42"/>
        <end position="70"/>
    </location>
</feature>
<accession>A0A9D4KIT0</accession>
<sequence length="70" mass="7619">MLDTAVHHLKATVDKEVSYMMQLLEVIGQLDTLFSASQHVQSTNEMQASMSHDASDQITLQPSVAATEAS</sequence>
<reference evidence="2" key="1">
    <citation type="journal article" date="2019" name="bioRxiv">
        <title>The Genome of the Zebra Mussel, Dreissena polymorpha: A Resource for Invasive Species Research.</title>
        <authorList>
            <person name="McCartney M.A."/>
            <person name="Auch B."/>
            <person name="Kono T."/>
            <person name="Mallez S."/>
            <person name="Zhang Y."/>
            <person name="Obille A."/>
            <person name="Becker A."/>
            <person name="Abrahante J.E."/>
            <person name="Garbe J."/>
            <person name="Badalamenti J.P."/>
            <person name="Herman A."/>
            <person name="Mangelson H."/>
            <person name="Liachko I."/>
            <person name="Sullivan S."/>
            <person name="Sone E.D."/>
            <person name="Koren S."/>
            <person name="Silverstein K.A.T."/>
            <person name="Beckman K.B."/>
            <person name="Gohl D.M."/>
        </authorList>
    </citation>
    <scope>NUCLEOTIDE SEQUENCE</scope>
    <source>
        <strain evidence="2">Duluth1</strain>
        <tissue evidence="2">Whole animal</tissue>
    </source>
</reference>
<keyword evidence="3" id="KW-1185">Reference proteome</keyword>
<reference evidence="2" key="2">
    <citation type="submission" date="2020-11" db="EMBL/GenBank/DDBJ databases">
        <authorList>
            <person name="McCartney M.A."/>
            <person name="Auch B."/>
            <person name="Kono T."/>
            <person name="Mallez S."/>
            <person name="Becker A."/>
            <person name="Gohl D.M."/>
            <person name="Silverstein K.A.T."/>
            <person name="Koren S."/>
            <person name="Bechman K.B."/>
            <person name="Herman A."/>
            <person name="Abrahante J.E."/>
            <person name="Garbe J."/>
        </authorList>
    </citation>
    <scope>NUCLEOTIDE SEQUENCE</scope>
    <source>
        <strain evidence="2">Duluth1</strain>
        <tissue evidence="2">Whole animal</tissue>
    </source>
</reference>
<evidence type="ECO:0000256" key="1">
    <source>
        <dbReference type="SAM" id="MobiDB-lite"/>
    </source>
</evidence>
<protein>
    <submittedName>
        <fullName evidence="2">Uncharacterized protein</fullName>
    </submittedName>
</protein>
<name>A0A9D4KIT0_DREPO</name>
<organism evidence="2 3">
    <name type="scientific">Dreissena polymorpha</name>
    <name type="common">Zebra mussel</name>
    <name type="synonym">Mytilus polymorpha</name>
    <dbReference type="NCBI Taxonomy" id="45954"/>
    <lineage>
        <taxon>Eukaryota</taxon>
        <taxon>Metazoa</taxon>
        <taxon>Spiralia</taxon>
        <taxon>Lophotrochozoa</taxon>
        <taxon>Mollusca</taxon>
        <taxon>Bivalvia</taxon>
        <taxon>Autobranchia</taxon>
        <taxon>Heteroconchia</taxon>
        <taxon>Euheterodonta</taxon>
        <taxon>Imparidentia</taxon>
        <taxon>Neoheterodontei</taxon>
        <taxon>Myida</taxon>
        <taxon>Dreissenoidea</taxon>
        <taxon>Dreissenidae</taxon>
        <taxon>Dreissena</taxon>
    </lineage>
</organism>
<dbReference type="AlphaFoldDB" id="A0A9D4KIT0"/>
<comment type="caution">
    <text evidence="2">The sequence shown here is derived from an EMBL/GenBank/DDBJ whole genome shotgun (WGS) entry which is preliminary data.</text>
</comment>
<proteinExistence type="predicted"/>
<dbReference type="Proteomes" id="UP000828390">
    <property type="component" value="Unassembled WGS sequence"/>
</dbReference>
<dbReference type="EMBL" id="JAIWYP010000004">
    <property type="protein sequence ID" value="KAH3840295.1"/>
    <property type="molecule type" value="Genomic_DNA"/>
</dbReference>
<evidence type="ECO:0000313" key="3">
    <source>
        <dbReference type="Proteomes" id="UP000828390"/>
    </source>
</evidence>
<gene>
    <name evidence="2" type="ORF">DPMN_113742</name>
</gene>